<dbReference type="EMBL" id="SWFS01000205">
    <property type="protein sequence ID" value="KAA8914204.1"/>
    <property type="molecule type" value="Genomic_DNA"/>
</dbReference>
<feature type="transmembrane region" description="Helical" evidence="7">
    <location>
        <begin position="268"/>
        <end position="292"/>
    </location>
</feature>
<feature type="transmembrane region" description="Helical" evidence="7">
    <location>
        <begin position="123"/>
        <end position="142"/>
    </location>
</feature>
<name>A0A642VBA3_9ASCO</name>
<dbReference type="GO" id="GO:0012505">
    <property type="term" value="C:endomembrane system"/>
    <property type="evidence" value="ECO:0007669"/>
    <property type="project" value="UniProtKB-SubCell"/>
</dbReference>
<evidence type="ECO:0000256" key="4">
    <source>
        <dbReference type="ARBA" id="ARBA00022692"/>
    </source>
</evidence>
<evidence type="ECO:0000259" key="8">
    <source>
        <dbReference type="PROSITE" id="PS50850"/>
    </source>
</evidence>
<feature type="transmembrane region" description="Helical" evidence="7">
    <location>
        <begin position="379"/>
        <end position="398"/>
    </location>
</feature>
<feature type="transmembrane region" description="Helical" evidence="7">
    <location>
        <begin position="352"/>
        <end position="370"/>
    </location>
</feature>
<dbReference type="Proteomes" id="UP000761534">
    <property type="component" value="Unassembled WGS sequence"/>
</dbReference>
<evidence type="ECO:0000256" key="2">
    <source>
        <dbReference type="ARBA" id="ARBA00008335"/>
    </source>
</evidence>
<feature type="transmembrane region" description="Helical" evidence="7">
    <location>
        <begin position="154"/>
        <end position="176"/>
    </location>
</feature>
<feature type="transmembrane region" description="Helical" evidence="7">
    <location>
        <begin position="20"/>
        <end position="38"/>
    </location>
</feature>
<comment type="similarity">
    <text evidence="2">Belongs to the major facilitator superfamily.</text>
</comment>
<dbReference type="AlphaFoldDB" id="A0A642VBA3"/>
<keyword evidence="6 7" id="KW-0472">Membrane</keyword>
<dbReference type="InterPro" id="IPR036259">
    <property type="entry name" value="MFS_trans_sf"/>
</dbReference>
<feature type="transmembrane region" description="Helical" evidence="7">
    <location>
        <begin position="182"/>
        <end position="200"/>
    </location>
</feature>
<comment type="subcellular location">
    <subcellularLocation>
        <location evidence="1">Endomembrane system</location>
        <topology evidence="1">Multi-pass membrane protein</topology>
    </subcellularLocation>
</comment>
<dbReference type="VEuPathDB" id="FungiDB:TRICI_002961"/>
<sequence length="540" mass="58640">MTEEGLSLVSKAKPANVSRARLLVIVGSMYFGEFFTALDSTVVTTLLSHIASDLHELSRVVWIATGYLIAFSACQSLYGKLSDIFGRRMILIVCNLLFALGCGICGVSNSLEVLVLGRVISGIGGGGMQSLATIAISDLVPLKDRGIFQAVENAFFCVGAGLGGVLGGMLSDLIGWRNVFNIQVPFILVSMLLLMAFYNVESRDREEPIIQREPGPSYGAVSNDLPPTGNEEKSMRYKVRRVDFKGSILLVLSLCSIMFVISTGGSQFAWTGVVIPSMTIMSVIFTGLFIYVEQYVAKEPVIPLFLFKNPTIIVASFTNLFCTMAMYNVLYFAPIFYSAVFNLNPTQLGQRLSAHFIGAASGSFLSGIYVSKFQRYKNITIWASILLTAGASIIVTLAPNTPSFLQYLVLYLCGTGYSSILTVTLLAYIAAVPKELQAVVTSVRYVFRGTGTTLGVSIASSVFNNLLSRQLHHKVVGPNADAIIKQVLDSVEAIRSIPRSYQPAVISSYDFSLKVTFAVATFFALLTIVSSSLLKEHRLN</sequence>
<feature type="transmembrane region" description="Helical" evidence="7">
    <location>
        <begin position="515"/>
        <end position="534"/>
    </location>
</feature>
<dbReference type="InterPro" id="IPR020846">
    <property type="entry name" value="MFS_dom"/>
</dbReference>
<evidence type="ECO:0000256" key="1">
    <source>
        <dbReference type="ARBA" id="ARBA00004127"/>
    </source>
</evidence>
<dbReference type="GO" id="GO:0015174">
    <property type="term" value="F:basic amino acid transmembrane transporter activity"/>
    <property type="evidence" value="ECO:0007669"/>
    <property type="project" value="TreeGrafter"/>
</dbReference>
<keyword evidence="5 7" id="KW-1133">Transmembrane helix</keyword>
<gene>
    <name evidence="9" type="ORF">TRICI_002961</name>
</gene>
<evidence type="ECO:0000256" key="7">
    <source>
        <dbReference type="SAM" id="Phobius"/>
    </source>
</evidence>
<proteinExistence type="inferred from homology"/>
<keyword evidence="3" id="KW-0813">Transport</keyword>
<dbReference type="Gene3D" id="1.20.1250.20">
    <property type="entry name" value="MFS general substrate transporter like domains"/>
    <property type="match status" value="1"/>
</dbReference>
<feature type="transmembrane region" description="Helical" evidence="7">
    <location>
        <begin position="90"/>
        <end position="111"/>
    </location>
</feature>
<protein>
    <recommendedName>
        <fullName evidence="8">Major facilitator superfamily (MFS) profile domain-containing protein</fullName>
    </recommendedName>
</protein>
<dbReference type="InterPro" id="IPR011701">
    <property type="entry name" value="MFS"/>
</dbReference>
<dbReference type="Pfam" id="PF07690">
    <property type="entry name" value="MFS_1"/>
    <property type="match status" value="1"/>
</dbReference>
<reference evidence="9" key="1">
    <citation type="journal article" date="2019" name="G3 (Bethesda)">
        <title>Genome Assemblies of Two Rare Opportunistic Yeast Pathogens: Diutina rugosa (syn. Candida rugosa) and Trichomonascus ciferrii (syn. Candida ciferrii).</title>
        <authorList>
            <person name="Mixao V."/>
            <person name="Saus E."/>
            <person name="Hansen A.P."/>
            <person name="Lass-Florl C."/>
            <person name="Gabaldon T."/>
        </authorList>
    </citation>
    <scope>NUCLEOTIDE SEQUENCE</scope>
    <source>
        <strain evidence="9">CBS 4856</strain>
    </source>
</reference>
<dbReference type="Gene3D" id="1.20.1720.10">
    <property type="entry name" value="Multidrug resistance protein D"/>
    <property type="match status" value="1"/>
</dbReference>
<feature type="transmembrane region" description="Helical" evidence="7">
    <location>
        <begin position="58"/>
        <end position="78"/>
    </location>
</feature>
<dbReference type="PANTHER" id="PTHR23501:SF191">
    <property type="entry name" value="VACUOLAR BASIC AMINO ACID TRANSPORTER 4"/>
    <property type="match status" value="1"/>
</dbReference>
<evidence type="ECO:0000256" key="6">
    <source>
        <dbReference type="ARBA" id="ARBA00023136"/>
    </source>
</evidence>
<keyword evidence="4 7" id="KW-0812">Transmembrane</keyword>
<feature type="transmembrane region" description="Helical" evidence="7">
    <location>
        <begin position="404"/>
        <end position="433"/>
    </location>
</feature>
<evidence type="ECO:0000256" key="5">
    <source>
        <dbReference type="ARBA" id="ARBA00022989"/>
    </source>
</evidence>
<feature type="transmembrane region" description="Helical" evidence="7">
    <location>
        <begin position="242"/>
        <end position="262"/>
    </location>
</feature>
<dbReference type="GO" id="GO:0000329">
    <property type="term" value="C:fungal-type vacuole membrane"/>
    <property type="evidence" value="ECO:0007669"/>
    <property type="project" value="TreeGrafter"/>
</dbReference>
<evidence type="ECO:0000256" key="3">
    <source>
        <dbReference type="ARBA" id="ARBA00022448"/>
    </source>
</evidence>
<comment type="caution">
    <text evidence="9">The sequence shown here is derived from an EMBL/GenBank/DDBJ whole genome shotgun (WGS) entry which is preliminary data.</text>
</comment>
<feature type="transmembrane region" description="Helical" evidence="7">
    <location>
        <begin position="312"/>
        <end position="332"/>
    </location>
</feature>
<accession>A0A642VBA3</accession>
<dbReference type="OrthoDB" id="3437016at2759"/>
<keyword evidence="10" id="KW-1185">Reference proteome</keyword>
<dbReference type="PANTHER" id="PTHR23501">
    <property type="entry name" value="MAJOR FACILITATOR SUPERFAMILY"/>
    <property type="match status" value="1"/>
</dbReference>
<feature type="domain" description="Major facilitator superfamily (MFS) profile" evidence="8">
    <location>
        <begin position="25"/>
        <end position="539"/>
    </location>
</feature>
<dbReference type="SUPFAM" id="SSF103473">
    <property type="entry name" value="MFS general substrate transporter"/>
    <property type="match status" value="1"/>
</dbReference>
<feature type="transmembrane region" description="Helical" evidence="7">
    <location>
        <begin position="445"/>
        <end position="463"/>
    </location>
</feature>
<organism evidence="9 10">
    <name type="scientific">Trichomonascus ciferrii</name>
    <dbReference type="NCBI Taxonomy" id="44093"/>
    <lineage>
        <taxon>Eukaryota</taxon>
        <taxon>Fungi</taxon>
        <taxon>Dikarya</taxon>
        <taxon>Ascomycota</taxon>
        <taxon>Saccharomycotina</taxon>
        <taxon>Dipodascomycetes</taxon>
        <taxon>Dipodascales</taxon>
        <taxon>Trichomonascaceae</taxon>
        <taxon>Trichomonascus</taxon>
        <taxon>Trichomonascus ciferrii complex</taxon>
    </lineage>
</organism>
<evidence type="ECO:0000313" key="10">
    <source>
        <dbReference type="Proteomes" id="UP000761534"/>
    </source>
</evidence>
<dbReference type="PROSITE" id="PS50850">
    <property type="entry name" value="MFS"/>
    <property type="match status" value="1"/>
</dbReference>
<evidence type="ECO:0000313" key="9">
    <source>
        <dbReference type="EMBL" id="KAA8914204.1"/>
    </source>
</evidence>